<evidence type="ECO:0000313" key="1">
    <source>
        <dbReference type="EMBL" id="KQJ96499.1"/>
    </source>
</evidence>
<reference evidence="1 2" key="1">
    <citation type="journal article" date="2010" name="Nature">
        <title>Genome sequencing and analysis of the model grass Brachypodium distachyon.</title>
        <authorList>
            <consortium name="International Brachypodium Initiative"/>
        </authorList>
    </citation>
    <scope>NUCLEOTIDE SEQUENCE [LARGE SCALE GENOMIC DNA]</scope>
    <source>
        <strain evidence="1 2">Bd21</strain>
    </source>
</reference>
<protein>
    <submittedName>
        <fullName evidence="1 2">Uncharacterized protein</fullName>
    </submittedName>
</protein>
<dbReference type="InParanoid" id="A0A0Q3I7Q2"/>
<reference evidence="1" key="2">
    <citation type="submission" date="2017-06" db="EMBL/GenBank/DDBJ databases">
        <title>WGS assembly of Brachypodium distachyon.</title>
        <authorList>
            <consortium name="The International Brachypodium Initiative"/>
            <person name="Lucas S."/>
            <person name="Harmon-Smith M."/>
            <person name="Lail K."/>
            <person name="Tice H."/>
            <person name="Grimwood J."/>
            <person name="Bruce D."/>
            <person name="Barry K."/>
            <person name="Shu S."/>
            <person name="Lindquist E."/>
            <person name="Wang M."/>
            <person name="Pitluck S."/>
            <person name="Vogel J.P."/>
            <person name="Garvin D.F."/>
            <person name="Mockler T.C."/>
            <person name="Schmutz J."/>
            <person name="Rokhsar D."/>
            <person name="Bevan M.W."/>
        </authorList>
    </citation>
    <scope>NUCLEOTIDE SEQUENCE</scope>
    <source>
        <strain evidence="1">Bd21</strain>
    </source>
</reference>
<organism evidence="1">
    <name type="scientific">Brachypodium distachyon</name>
    <name type="common">Purple false brome</name>
    <name type="synonym">Trachynia distachya</name>
    <dbReference type="NCBI Taxonomy" id="15368"/>
    <lineage>
        <taxon>Eukaryota</taxon>
        <taxon>Viridiplantae</taxon>
        <taxon>Streptophyta</taxon>
        <taxon>Embryophyta</taxon>
        <taxon>Tracheophyta</taxon>
        <taxon>Spermatophyta</taxon>
        <taxon>Magnoliopsida</taxon>
        <taxon>Liliopsida</taxon>
        <taxon>Poales</taxon>
        <taxon>Poaceae</taxon>
        <taxon>BOP clade</taxon>
        <taxon>Pooideae</taxon>
        <taxon>Stipodae</taxon>
        <taxon>Brachypodieae</taxon>
        <taxon>Brachypodium</taxon>
    </lineage>
</organism>
<reference evidence="2" key="3">
    <citation type="submission" date="2018-08" db="UniProtKB">
        <authorList>
            <consortium name="EnsemblPlants"/>
        </authorList>
    </citation>
    <scope>IDENTIFICATION</scope>
    <source>
        <strain evidence="2">cv. Bd21</strain>
    </source>
</reference>
<dbReference type="EMBL" id="CM000882">
    <property type="protein sequence ID" value="KQJ96499.1"/>
    <property type="molecule type" value="Genomic_DNA"/>
</dbReference>
<accession>A0A0Q3I7Q2</accession>
<dbReference type="EnsemblPlants" id="KQJ96499">
    <property type="protein sequence ID" value="KQJ96499"/>
    <property type="gene ID" value="BRADI_3g23373v3"/>
</dbReference>
<dbReference type="Gramene" id="KQJ96499">
    <property type="protein sequence ID" value="KQJ96499"/>
    <property type="gene ID" value="BRADI_3g23373v3"/>
</dbReference>
<dbReference type="AlphaFoldDB" id="A0A0Q3I7Q2"/>
<dbReference type="OrthoDB" id="694088at2759"/>
<sequence>METRDHLFFQWPFSVACWRYICPGFAPRHNVHHNIMDLKDPLGFHFIWKSLHLLVEAFGEFAMTISSITSSLHYIDAGTSSKIVFSGNHREGEHPHLTILQGRIDNLVDHKPPANL</sequence>
<dbReference type="PROSITE" id="PS51257">
    <property type="entry name" value="PROKAR_LIPOPROTEIN"/>
    <property type="match status" value="1"/>
</dbReference>
<keyword evidence="3" id="KW-1185">Reference proteome</keyword>
<evidence type="ECO:0000313" key="2">
    <source>
        <dbReference type="EnsemblPlants" id="KQJ96499"/>
    </source>
</evidence>
<gene>
    <name evidence="1" type="ORF">BRADI_3g23373v3</name>
</gene>
<evidence type="ECO:0000313" key="3">
    <source>
        <dbReference type="Proteomes" id="UP000008810"/>
    </source>
</evidence>
<dbReference type="Proteomes" id="UP000008810">
    <property type="component" value="Chromosome 3"/>
</dbReference>
<name>A0A0Q3I7Q2_BRADI</name>
<proteinExistence type="predicted"/>